<keyword evidence="3" id="KW-1185">Reference proteome</keyword>
<sequence>MISTPHFKDAREPDSHVKLKSRYTRDAKETHEPGILNAGTCIPTPTYSIGLCVMIFVGTINILPV</sequence>
<accession>A0A6A6A046</accession>
<evidence type="ECO:0000256" key="1">
    <source>
        <dbReference type="SAM" id="MobiDB-lite"/>
    </source>
</evidence>
<organism evidence="2 3">
    <name type="scientific">Dothidotthia symphoricarpi CBS 119687</name>
    <dbReference type="NCBI Taxonomy" id="1392245"/>
    <lineage>
        <taxon>Eukaryota</taxon>
        <taxon>Fungi</taxon>
        <taxon>Dikarya</taxon>
        <taxon>Ascomycota</taxon>
        <taxon>Pezizomycotina</taxon>
        <taxon>Dothideomycetes</taxon>
        <taxon>Pleosporomycetidae</taxon>
        <taxon>Pleosporales</taxon>
        <taxon>Dothidotthiaceae</taxon>
        <taxon>Dothidotthia</taxon>
    </lineage>
</organism>
<gene>
    <name evidence="2" type="ORF">P153DRAFT_370934</name>
</gene>
<name>A0A6A6A046_9PLEO</name>
<reference evidence="2" key="1">
    <citation type="journal article" date="2020" name="Stud. Mycol.">
        <title>101 Dothideomycetes genomes: a test case for predicting lifestyles and emergence of pathogens.</title>
        <authorList>
            <person name="Haridas S."/>
            <person name="Albert R."/>
            <person name="Binder M."/>
            <person name="Bloem J."/>
            <person name="Labutti K."/>
            <person name="Salamov A."/>
            <person name="Andreopoulos B."/>
            <person name="Baker S."/>
            <person name="Barry K."/>
            <person name="Bills G."/>
            <person name="Bluhm B."/>
            <person name="Cannon C."/>
            <person name="Castanera R."/>
            <person name="Culley D."/>
            <person name="Daum C."/>
            <person name="Ezra D."/>
            <person name="Gonzalez J."/>
            <person name="Henrissat B."/>
            <person name="Kuo A."/>
            <person name="Liang C."/>
            <person name="Lipzen A."/>
            <person name="Lutzoni F."/>
            <person name="Magnuson J."/>
            <person name="Mondo S."/>
            <person name="Nolan M."/>
            <person name="Ohm R."/>
            <person name="Pangilinan J."/>
            <person name="Park H.-J."/>
            <person name="Ramirez L."/>
            <person name="Alfaro M."/>
            <person name="Sun H."/>
            <person name="Tritt A."/>
            <person name="Yoshinaga Y."/>
            <person name="Zwiers L.-H."/>
            <person name="Turgeon B."/>
            <person name="Goodwin S."/>
            <person name="Spatafora J."/>
            <person name="Crous P."/>
            <person name="Grigoriev I."/>
        </authorList>
    </citation>
    <scope>NUCLEOTIDE SEQUENCE</scope>
    <source>
        <strain evidence="2">CBS 119687</strain>
    </source>
</reference>
<protein>
    <submittedName>
        <fullName evidence="2">Uncharacterized protein</fullName>
    </submittedName>
</protein>
<dbReference type="RefSeq" id="XP_033518927.1">
    <property type="nucleotide sequence ID" value="XM_033669142.1"/>
</dbReference>
<feature type="region of interest" description="Disordered" evidence="1">
    <location>
        <begin position="1"/>
        <end position="20"/>
    </location>
</feature>
<dbReference type="AlphaFoldDB" id="A0A6A6A046"/>
<evidence type="ECO:0000313" key="2">
    <source>
        <dbReference type="EMBL" id="KAF2124534.1"/>
    </source>
</evidence>
<dbReference type="GeneID" id="54409574"/>
<proteinExistence type="predicted"/>
<dbReference type="EMBL" id="ML977519">
    <property type="protein sequence ID" value="KAF2124534.1"/>
    <property type="molecule type" value="Genomic_DNA"/>
</dbReference>
<dbReference type="Proteomes" id="UP000799771">
    <property type="component" value="Unassembled WGS sequence"/>
</dbReference>
<evidence type="ECO:0000313" key="3">
    <source>
        <dbReference type="Proteomes" id="UP000799771"/>
    </source>
</evidence>